<dbReference type="Gene3D" id="3.40.50.980">
    <property type="match status" value="2"/>
</dbReference>
<sequence>MVGICIEREPRLVVALLAVLAAGGAYVPLDPAFPAERLGYMLEDSGAVVLLATRQTAGDFELPEGVAVLDLDAEQATPAGLVDQPLEPGVTAQDAAYVIYTSGSTGRPKGVAVPHRALANFLRSMQREPGLSAADVVAAITTVSFDIAALELLLPLTVGARIELLSRETAGDGYELADALARCEATVLQATPATWRLLLEAQWQPARPLRAFCGGEGLPRDLADALLARVRELWNLYGPTETTVWSTIARVLPAPAAVTIGRPIANTRVYVLSAEGELQPPGVPGELWIGGDGLALGYHRRPELTAERFRTGLAGPGAAERLYRTGDLARWDDAGQLHHLGRLDHR</sequence>
<dbReference type="InterPro" id="IPR020459">
    <property type="entry name" value="AMP-binding"/>
</dbReference>
<keyword evidence="4" id="KW-1185">Reference proteome</keyword>
<feature type="transmembrane region" description="Helical" evidence="1">
    <location>
        <begin position="12"/>
        <end position="29"/>
    </location>
</feature>
<dbReference type="Pfam" id="PF00501">
    <property type="entry name" value="AMP-binding"/>
    <property type="match status" value="1"/>
</dbReference>
<evidence type="ECO:0000313" key="4">
    <source>
        <dbReference type="Proteomes" id="UP000321832"/>
    </source>
</evidence>
<comment type="caution">
    <text evidence="3">The sequence shown here is derived from an EMBL/GenBank/DDBJ whole genome shotgun (WGS) entry which is preliminary data.</text>
</comment>
<keyword evidence="1" id="KW-0472">Membrane</keyword>
<dbReference type="EMBL" id="VOPW01000001">
    <property type="protein sequence ID" value="TXC66078.1"/>
    <property type="molecule type" value="Genomic_DNA"/>
</dbReference>
<dbReference type="AlphaFoldDB" id="A0A5C6U319"/>
<dbReference type="PROSITE" id="PS00455">
    <property type="entry name" value="AMP_BINDING"/>
    <property type="match status" value="1"/>
</dbReference>
<dbReference type="PRINTS" id="PR00154">
    <property type="entry name" value="AMPBINDING"/>
</dbReference>
<evidence type="ECO:0000313" key="3">
    <source>
        <dbReference type="EMBL" id="TXC66078.1"/>
    </source>
</evidence>
<dbReference type="InterPro" id="IPR020845">
    <property type="entry name" value="AMP-binding_CS"/>
</dbReference>
<dbReference type="SUPFAM" id="SSF56801">
    <property type="entry name" value="Acetyl-CoA synthetase-like"/>
    <property type="match status" value="1"/>
</dbReference>
<dbReference type="InterPro" id="IPR010071">
    <property type="entry name" value="AA_adenyl_dom"/>
</dbReference>
<dbReference type="NCBIfam" id="TIGR01733">
    <property type="entry name" value="AA-adenyl-dom"/>
    <property type="match status" value="1"/>
</dbReference>
<dbReference type="GO" id="GO:0044550">
    <property type="term" value="P:secondary metabolite biosynthetic process"/>
    <property type="evidence" value="ECO:0007669"/>
    <property type="project" value="TreeGrafter"/>
</dbReference>
<dbReference type="FunFam" id="3.40.50.980:FF:000001">
    <property type="entry name" value="Non-ribosomal peptide synthetase"/>
    <property type="match status" value="1"/>
</dbReference>
<name>A0A5C6U319_9BURK</name>
<dbReference type="Gene3D" id="2.30.38.10">
    <property type="entry name" value="Luciferase, Domain 3"/>
    <property type="match status" value="1"/>
</dbReference>
<dbReference type="GO" id="GO:0005737">
    <property type="term" value="C:cytoplasm"/>
    <property type="evidence" value="ECO:0007669"/>
    <property type="project" value="TreeGrafter"/>
</dbReference>
<keyword evidence="1" id="KW-0812">Transmembrane</keyword>
<feature type="domain" description="AMP-dependent synthetase/ligase" evidence="2">
    <location>
        <begin position="2"/>
        <end position="299"/>
    </location>
</feature>
<gene>
    <name evidence="3" type="ORF">FSC37_09525</name>
</gene>
<reference evidence="3 4" key="1">
    <citation type="submission" date="2019-08" db="EMBL/GenBank/DDBJ databases">
        <authorList>
            <person name="Khan S.A."/>
            <person name="Jeon C.O."/>
            <person name="Jeong S.E."/>
        </authorList>
    </citation>
    <scope>NUCLEOTIDE SEQUENCE [LARGE SCALE GENOMIC DNA]</scope>
    <source>
        <strain evidence="4">IMCC1728</strain>
    </source>
</reference>
<dbReference type="PANTHER" id="PTHR45527:SF1">
    <property type="entry name" value="FATTY ACID SYNTHASE"/>
    <property type="match status" value="1"/>
</dbReference>
<dbReference type="PANTHER" id="PTHR45527">
    <property type="entry name" value="NONRIBOSOMAL PEPTIDE SYNTHETASE"/>
    <property type="match status" value="1"/>
</dbReference>
<evidence type="ECO:0000256" key="1">
    <source>
        <dbReference type="SAM" id="Phobius"/>
    </source>
</evidence>
<evidence type="ECO:0000259" key="2">
    <source>
        <dbReference type="Pfam" id="PF00501"/>
    </source>
</evidence>
<proteinExistence type="predicted"/>
<dbReference type="GO" id="GO:0031177">
    <property type="term" value="F:phosphopantetheine binding"/>
    <property type="evidence" value="ECO:0007669"/>
    <property type="project" value="TreeGrafter"/>
</dbReference>
<dbReference type="InterPro" id="IPR000873">
    <property type="entry name" value="AMP-dep_synth/lig_dom"/>
</dbReference>
<protein>
    <submittedName>
        <fullName evidence="3">Amino acid adenylation domain-containing protein</fullName>
    </submittedName>
</protein>
<dbReference type="GO" id="GO:0043041">
    <property type="term" value="P:amino acid activation for nonribosomal peptide biosynthetic process"/>
    <property type="evidence" value="ECO:0007669"/>
    <property type="project" value="TreeGrafter"/>
</dbReference>
<organism evidence="3 4">
    <name type="scientific">Piscinibacter aquaticus</name>
    <dbReference type="NCBI Taxonomy" id="392597"/>
    <lineage>
        <taxon>Bacteria</taxon>
        <taxon>Pseudomonadati</taxon>
        <taxon>Pseudomonadota</taxon>
        <taxon>Betaproteobacteria</taxon>
        <taxon>Burkholderiales</taxon>
        <taxon>Sphaerotilaceae</taxon>
        <taxon>Piscinibacter</taxon>
    </lineage>
</organism>
<dbReference type="Proteomes" id="UP000321832">
    <property type="component" value="Unassembled WGS sequence"/>
</dbReference>
<keyword evidence="1" id="KW-1133">Transmembrane helix</keyword>
<accession>A0A5C6U319</accession>